<reference evidence="1 2" key="1">
    <citation type="submission" date="2019-04" db="EMBL/GenBank/DDBJ databases">
        <authorList>
            <person name="Van Vliet M D."/>
        </authorList>
    </citation>
    <scope>NUCLEOTIDE SEQUENCE [LARGE SCALE GENOMIC DNA]</scope>
    <source>
        <strain evidence="1 2">F1</strain>
    </source>
</reference>
<gene>
    <name evidence="1" type="ORF">PDESU_04940</name>
</gene>
<protein>
    <submittedName>
        <fullName evidence="1">Uncharacterized protein</fullName>
    </submittedName>
</protein>
<proteinExistence type="predicted"/>
<dbReference type="InterPro" id="IPR017850">
    <property type="entry name" value="Alkaline_phosphatase_core_sf"/>
</dbReference>
<dbReference type="Proteomes" id="UP000366872">
    <property type="component" value="Unassembled WGS sequence"/>
</dbReference>
<dbReference type="AlphaFoldDB" id="A0A6C2U8Y7"/>
<evidence type="ECO:0000313" key="2">
    <source>
        <dbReference type="Proteomes" id="UP000366872"/>
    </source>
</evidence>
<dbReference type="RefSeq" id="WP_222847299.1">
    <property type="nucleotide sequence ID" value="NZ_CAAHFG010000003.1"/>
</dbReference>
<keyword evidence="2" id="KW-1185">Reference proteome</keyword>
<name>A0A6C2U8Y7_PONDE</name>
<dbReference type="Gene3D" id="3.40.720.10">
    <property type="entry name" value="Alkaline Phosphatase, subunit A"/>
    <property type="match status" value="1"/>
</dbReference>
<dbReference type="EMBL" id="CAAHFG010000003">
    <property type="protein sequence ID" value="VGO16349.1"/>
    <property type="molecule type" value="Genomic_DNA"/>
</dbReference>
<accession>A0A6C2U8Y7</accession>
<evidence type="ECO:0000313" key="1">
    <source>
        <dbReference type="EMBL" id="VGO16349.1"/>
    </source>
</evidence>
<dbReference type="SUPFAM" id="SSF53649">
    <property type="entry name" value="Alkaline phosphatase-like"/>
    <property type="match status" value="1"/>
</dbReference>
<sequence length="155" mass="17838">MKLIHNLMPERAYLQLNEYKEKMYPMLAEMNVLHMQGKLNPAQAAFFAPNKPEFELFDLQADPHEISNLADQPAYATVKEELLDELNRWRASIKDEGVTDAFRSGGRPADYPTRSEAEWQDAVTKWEPWVFRAPDAKVPHPFSTHGAKKNKGKKL</sequence>
<organism evidence="1 2">
    <name type="scientific">Pontiella desulfatans</name>
    <dbReference type="NCBI Taxonomy" id="2750659"/>
    <lineage>
        <taxon>Bacteria</taxon>
        <taxon>Pseudomonadati</taxon>
        <taxon>Kiritimatiellota</taxon>
        <taxon>Kiritimatiellia</taxon>
        <taxon>Kiritimatiellales</taxon>
        <taxon>Pontiellaceae</taxon>
        <taxon>Pontiella</taxon>
    </lineage>
</organism>